<reference evidence="1" key="1">
    <citation type="submission" date="2023-03" db="EMBL/GenBank/DDBJ databases">
        <title>Chromosome-scale reference genome and RAD-based genetic map of yellow starthistle (Centaurea solstitialis) reveal putative structural variation and QTLs associated with invader traits.</title>
        <authorList>
            <person name="Reatini B."/>
            <person name="Cang F.A."/>
            <person name="Jiang Q."/>
            <person name="Mckibben M.T.W."/>
            <person name="Barker M.S."/>
            <person name="Rieseberg L.H."/>
            <person name="Dlugosch K.M."/>
        </authorList>
    </citation>
    <scope>NUCLEOTIDE SEQUENCE</scope>
    <source>
        <strain evidence="1">CAN-66</strain>
        <tissue evidence="1">Leaf</tissue>
    </source>
</reference>
<name>A0AA38W8J8_9ASTR</name>
<dbReference type="InterPro" id="IPR007750">
    <property type="entry name" value="DUF674"/>
</dbReference>
<gene>
    <name evidence="1" type="ORF">OSB04_015042</name>
</gene>
<comment type="caution">
    <text evidence="1">The sequence shown here is derived from an EMBL/GenBank/DDBJ whole genome shotgun (WGS) entry which is preliminary data.</text>
</comment>
<dbReference type="EMBL" id="JARYMX010000004">
    <property type="protein sequence ID" value="KAJ9550997.1"/>
    <property type="molecule type" value="Genomic_DNA"/>
</dbReference>
<protein>
    <recommendedName>
        <fullName evidence="3">DUF674 family protein</fullName>
    </recommendedName>
</protein>
<dbReference type="PANTHER" id="PTHR33103:SF27">
    <property type="entry name" value="OS04G0594700 PROTEIN"/>
    <property type="match status" value="1"/>
</dbReference>
<evidence type="ECO:0008006" key="3">
    <source>
        <dbReference type="Google" id="ProtNLM"/>
    </source>
</evidence>
<dbReference type="Pfam" id="PF05056">
    <property type="entry name" value="DUF674"/>
    <property type="match status" value="1"/>
</dbReference>
<organism evidence="1 2">
    <name type="scientific">Centaurea solstitialis</name>
    <name type="common">yellow star-thistle</name>
    <dbReference type="NCBI Taxonomy" id="347529"/>
    <lineage>
        <taxon>Eukaryota</taxon>
        <taxon>Viridiplantae</taxon>
        <taxon>Streptophyta</taxon>
        <taxon>Embryophyta</taxon>
        <taxon>Tracheophyta</taxon>
        <taxon>Spermatophyta</taxon>
        <taxon>Magnoliopsida</taxon>
        <taxon>eudicotyledons</taxon>
        <taxon>Gunneridae</taxon>
        <taxon>Pentapetalae</taxon>
        <taxon>asterids</taxon>
        <taxon>campanulids</taxon>
        <taxon>Asterales</taxon>
        <taxon>Asteraceae</taxon>
        <taxon>Carduoideae</taxon>
        <taxon>Cardueae</taxon>
        <taxon>Centaureinae</taxon>
        <taxon>Centaurea</taxon>
    </lineage>
</organism>
<evidence type="ECO:0000313" key="1">
    <source>
        <dbReference type="EMBL" id="KAJ9550997.1"/>
    </source>
</evidence>
<proteinExistence type="predicted"/>
<dbReference type="PANTHER" id="PTHR33103">
    <property type="entry name" value="OS01G0153900 PROTEIN"/>
    <property type="match status" value="1"/>
</dbReference>
<accession>A0AA38W8J8</accession>
<dbReference type="Proteomes" id="UP001172457">
    <property type="component" value="Chromosome 4"/>
</dbReference>
<evidence type="ECO:0000313" key="2">
    <source>
        <dbReference type="Proteomes" id="UP001172457"/>
    </source>
</evidence>
<dbReference type="AlphaFoldDB" id="A0AA38W8J8"/>
<sequence length="535" mass="60045">MAFTTVDEANVSIKVLVDTKKDRVVYAIADHNFVDVLFSFTTLPIGAIVRLFRKQDNEKFAVFGSLNNLFQSLINLPVNYLFSEECKVMLLNPISSAYNYCSKLKLNIDETLLTKYFTCNTWKCNRRTYTNRRLSACNSARCMDCGKLMNREVRFKHKTSNATNNNISNGVFVSDITTYIVTDDLSVMPYTPGCCIQLLRDVGVTDTGFLEERSVDIGREQILDLLRFALSFSSPLTYLVLRKTHPFRGLVHLEQKIDQVTSIEKGVSSSDPKMFLHVSLQKSTGKLLFAEAEEDFIDFVFGFLAISLGTLTGDLMNGSSSLVCMDNLYRSISTTTKCLTSEAVKHILLPPQNRHKYKTKKHIFPSQEVAYCPTDMVLPPNEIHKLWGSCFLTFKDKGGKSGGRINDPRVKGELFKHSGMFIVANDLVITPCSSVSTMDILKRLKVPVNDIEKHKVSVGLEEGLRMLKASLRSSSVLSIGLEHQLKKTKVLAQSQVLIGTQVIEQELRSRCRATVSLQPCLVAVFTAESRPVYSE</sequence>
<keyword evidence="2" id="KW-1185">Reference proteome</keyword>